<evidence type="ECO:0000313" key="2">
    <source>
        <dbReference type="WBParaSite" id="ACAC_0001007401-mRNA-1"/>
    </source>
</evidence>
<dbReference type="PANTHER" id="PTHR21541:SF3">
    <property type="entry name" value="STRUCTURE-SPECIFIC ENDONUCLEASE SUBUNIT SLX4"/>
    <property type="match status" value="1"/>
</dbReference>
<dbReference type="InterPro" id="IPR011333">
    <property type="entry name" value="SKP1/BTB/POZ_sf"/>
</dbReference>
<protein>
    <submittedName>
        <fullName evidence="2">BTB domain-containing protein</fullName>
    </submittedName>
</protein>
<sequence length="298" mass="33812">MAKESDDDFCSPNPPRSLLAAPRCAHVNRCLDTQESSNAYEKAKDKWNNVVDCPMCGEPQPPGPHRSAHAKRCGKAYNITPKELLKLMETQQRICNAKKHHNMVHTKAPVPVKKEVLPAKLKGAPNSSLEENLQLARALSASMITKANDENCDTSPQVKRVFDPNEKKRKRPRSYAVVELAPRACKCELDRLERLSQDMHRLVEQESLADIRIQCIDGSVNGHRCLLQARTSLMCKPSQTVCQSVEINEGQKIVKYWLQYVYSGRVEWEKDDTVRIQKIAEQYGPGEQFFTIIRTKTT</sequence>
<dbReference type="AlphaFoldDB" id="A0A158PAW4"/>
<dbReference type="PANTHER" id="PTHR21541">
    <property type="entry name" value="BTB POZ DOMAIN CONTAINING 12"/>
    <property type="match status" value="1"/>
</dbReference>
<dbReference type="SUPFAM" id="SSF54695">
    <property type="entry name" value="POZ domain"/>
    <property type="match status" value="1"/>
</dbReference>
<proteinExistence type="predicted"/>
<dbReference type="Proteomes" id="UP000035642">
    <property type="component" value="Unassembled WGS sequence"/>
</dbReference>
<keyword evidence="1" id="KW-1185">Reference proteome</keyword>
<name>A0A158PAW4_ANGCA</name>
<accession>A0A158PAW4</accession>
<dbReference type="WBParaSite" id="ACAC_0001007401-mRNA-1">
    <property type="protein sequence ID" value="ACAC_0001007401-mRNA-1"/>
    <property type="gene ID" value="ACAC_0001007401"/>
</dbReference>
<dbReference type="GO" id="GO:0033557">
    <property type="term" value="C:Slx1-Slx4 complex"/>
    <property type="evidence" value="ECO:0007669"/>
    <property type="project" value="TreeGrafter"/>
</dbReference>
<dbReference type="Gene3D" id="3.30.710.10">
    <property type="entry name" value="Potassium Channel Kv1.1, Chain A"/>
    <property type="match status" value="1"/>
</dbReference>
<reference evidence="2" key="2">
    <citation type="submission" date="2016-04" db="UniProtKB">
        <authorList>
            <consortium name="WormBaseParasite"/>
        </authorList>
    </citation>
    <scope>IDENTIFICATION</scope>
</reference>
<dbReference type="GO" id="GO:0000712">
    <property type="term" value="P:resolution of meiotic recombination intermediates"/>
    <property type="evidence" value="ECO:0007669"/>
    <property type="project" value="TreeGrafter"/>
</dbReference>
<reference evidence="1" key="1">
    <citation type="submission" date="2012-09" db="EMBL/GenBank/DDBJ databases">
        <authorList>
            <person name="Martin A.A."/>
        </authorList>
    </citation>
    <scope>NUCLEOTIDE SEQUENCE</scope>
</reference>
<evidence type="ECO:0000313" key="1">
    <source>
        <dbReference type="Proteomes" id="UP000035642"/>
    </source>
</evidence>
<organism evidence="1 2">
    <name type="scientific">Angiostrongylus cantonensis</name>
    <name type="common">Rat lungworm</name>
    <dbReference type="NCBI Taxonomy" id="6313"/>
    <lineage>
        <taxon>Eukaryota</taxon>
        <taxon>Metazoa</taxon>
        <taxon>Ecdysozoa</taxon>
        <taxon>Nematoda</taxon>
        <taxon>Chromadorea</taxon>
        <taxon>Rhabditida</taxon>
        <taxon>Rhabditina</taxon>
        <taxon>Rhabditomorpha</taxon>
        <taxon>Strongyloidea</taxon>
        <taxon>Metastrongylidae</taxon>
        <taxon>Angiostrongylus</taxon>
    </lineage>
</organism>
<dbReference type="STRING" id="6313.A0A158PAW4"/>